<evidence type="ECO:0000256" key="1">
    <source>
        <dbReference type="SAM" id="MobiDB-lite"/>
    </source>
</evidence>
<comment type="caution">
    <text evidence="3">The sequence shown here is derived from an EMBL/GenBank/DDBJ whole genome shotgun (WGS) entry which is preliminary data.</text>
</comment>
<proteinExistence type="predicted"/>
<dbReference type="EMBL" id="BHYM01000060">
    <property type="protein sequence ID" value="GCE42593.1"/>
    <property type="molecule type" value="Genomic_DNA"/>
</dbReference>
<name>A0A402CG69_RHOWR</name>
<evidence type="ECO:0000313" key="3">
    <source>
        <dbReference type="EMBL" id="GCE42593.1"/>
    </source>
</evidence>
<dbReference type="AlphaFoldDB" id="A0A402CG69"/>
<organism evidence="3 4">
    <name type="scientific">Rhodococcus wratislaviensis</name>
    <name type="common">Tsukamurella wratislaviensis</name>
    <dbReference type="NCBI Taxonomy" id="44752"/>
    <lineage>
        <taxon>Bacteria</taxon>
        <taxon>Bacillati</taxon>
        <taxon>Actinomycetota</taxon>
        <taxon>Actinomycetes</taxon>
        <taxon>Mycobacteriales</taxon>
        <taxon>Nocardiaceae</taxon>
        <taxon>Rhodococcus</taxon>
    </lineage>
</organism>
<evidence type="ECO:0000313" key="4">
    <source>
        <dbReference type="Proteomes" id="UP000287519"/>
    </source>
</evidence>
<feature type="region of interest" description="Disordered" evidence="1">
    <location>
        <begin position="1"/>
        <end position="21"/>
    </location>
</feature>
<protein>
    <submittedName>
        <fullName evidence="3">Uncharacterized protein</fullName>
    </submittedName>
</protein>
<keyword evidence="4" id="KW-1185">Reference proteome</keyword>
<sequence length="54" mass="5953">MAQLPAAAFDQRVGSSHGNTRHHRRLITVPGAALLLCAVILVEQRRLNKHGHHP</sequence>
<keyword evidence="2" id="KW-0472">Membrane</keyword>
<feature type="transmembrane region" description="Helical" evidence="2">
    <location>
        <begin position="25"/>
        <end position="42"/>
    </location>
</feature>
<evidence type="ECO:0000256" key="2">
    <source>
        <dbReference type="SAM" id="Phobius"/>
    </source>
</evidence>
<reference evidence="3 4" key="1">
    <citation type="submission" date="2018-11" db="EMBL/GenBank/DDBJ databases">
        <title>Microbial catabolism of amino acid.</title>
        <authorList>
            <person name="Hibi M."/>
            <person name="Ogawa J."/>
        </authorList>
    </citation>
    <scope>NUCLEOTIDE SEQUENCE [LARGE SCALE GENOMIC DNA]</scope>
    <source>
        <strain evidence="3 4">C31-06</strain>
    </source>
</reference>
<keyword evidence="2" id="KW-1133">Transmembrane helix</keyword>
<accession>A0A402CG69</accession>
<dbReference type="Proteomes" id="UP000287519">
    <property type="component" value="Unassembled WGS sequence"/>
</dbReference>
<gene>
    <name evidence="3" type="ORF">Rhow_006722</name>
</gene>
<keyword evidence="2" id="KW-0812">Transmembrane</keyword>